<keyword evidence="9" id="KW-1185">Reference proteome</keyword>
<dbReference type="SUPFAM" id="SSF51735">
    <property type="entry name" value="NAD(P)-binding Rossmann-fold domains"/>
    <property type="match status" value="1"/>
</dbReference>
<evidence type="ECO:0000256" key="2">
    <source>
        <dbReference type="ARBA" id="ARBA00022857"/>
    </source>
</evidence>
<evidence type="ECO:0000256" key="7">
    <source>
        <dbReference type="SAM" id="MobiDB-lite"/>
    </source>
</evidence>
<keyword evidence="4" id="KW-0560">Oxidoreductase</keyword>
<dbReference type="InterPro" id="IPR036291">
    <property type="entry name" value="NAD(P)-bd_dom_sf"/>
</dbReference>
<dbReference type="InterPro" id="IPR051593">
    <property type="entry name" value="Ergosterol_Biosynth_ERG27"/>
</dbReference>
<evidence type="ECO:0000256" key="5">
    <source>
        <dbReference type="ARBA" id="ARBA00023098"/>
    </source>
</evidence>
<organism evidence="8 9">
    <name type="scientific">Mycena rosella</name>
    <name type="common">Pink bonnet</name>
    <name type="synonym">Agaricus rosellus</name>
    <dbReference type="NCBI Taxonomy" id="1033263"/>
    <lineage>
        <taxon>Eukaryota</taxon>
        <taxon>Fungi</taxon>
        <taxon>Dikarya</taxon>
        <taxon>Basidiomycota</taxon>
        <taxon>Agaricomycotina</taxon>
        <taxon>Agaricomycetes</taxon>
        <taxon>Agaricomycetidae</taxon>
        <taxon>Agaricales</taxon>
        <taxon>Marasmiineae</taxon>
        <taxon>Mycenaceae</taxon>
        <taxon>Mycena</taxon>
    </lineage>
</organism>
<dbReference type="PANTHER" id="PTHR43647">
    <property type="entry name" value="DEHYDROGENASE"/>
    <property type="match status" value="1"/>
</dbReference>
<keyword evidence="2" id="KW-0521">NADP</keyword>
<proteinExistence type="inferred from homology"/>
<sequence length="417" mass="46352">MCTSPVVVVTGANAGVGYGICRRLIFQLCLSNPPDSWPQPWVRASDVHGSETPRHDGLTLIMACRSTQRAGAAREELYAELDAHIVGLRAHPGYDGHADTFRKNLQIEIEYLDLAKLSTVFNFATEISKRHTYISHMIFNAGVANFTGIDWPVAMRQVVFHFVSSITKPQYNLQSAGETSEDGLGWIWQSNLFGHYVLFRALEPLLNSPAYTADTRIIWSSSLESSPKWFDKADWQLTKTNHSYESAKYQIDLIAPLLDRRALALQDPTAPAPPSKRIRHFVSHPGISHTKISSALVAYGGFLDTLKLYAFYFGRLLGSRHHAITTANAAIAAVHLVLVSITFITFSSAPPSNTESKTDAPGEGVPLRFGSETDRWGNPEVGIEPVEQWRENAAEGEVLLRRCEDIYRDLLKKRGTS</sequence>
<accession>A0AAD7CWE8</accession>
<name>A0AAD7CWE8_MYCRO</name>
<reference evidence="8" key="1">
    <citation type="submission" date="2023-03" db="EMBL/GenBank/DDBJ databases">
        <title>Massive genome expansion in bonnet fungi (Mycena s.s.) driven by repeated elements and novel gene families across ecological guilds.</title>
        <authorList>
            <consortium name="Lawrence Berkeley National Laboratory"/>
            <person name="Harder C.B."/>
            <person name="Miyauchi S."/>
            <person name="Viragh M."/>
            <person name="Kuo A."/>
            <person name="Thoen E."/>
            <person name="Andreopoulos B."/>
            <person name="Lu D."/>
            <person name="Skrede I."/>
            <person name="Drula E."/>
            <person name="Henrissat B."/>
            <person name="Morin E."/>
            <person name="Kohler A."/>
            <person name="Barry K."/>
            <person name="LaButti K."/>
            <person name="Morin E."/>
            <person name="Salamov A."/>
            <person name="Lipzen A."/>
            <person name="Mereny Z."/>
            <person name="Hegedus B."/>
            <person name="Baldrian P."/>
            <person name="Stursova M."/>
            <person name="Weitz H."/>
            <person name="Taylor A."/>
            <person name="Grigoriev I.V."/>
            <person name="Nagy L.G."/>
            <person name="Martin F."/>
            <person name="Kauserud H."/>
        </authorList>
    </citation>
    <scope>NUCLEOTIDE SEQUENCE</scope>
    <source>
        <strain evidence="8">CBHHK067</strain>
    </source>
</reference>
<dbReference type="Proteomes" id="UP001221757">
    <property type="component" value="Unassembled WGS sequence"/>
</dbReference>
<dbReference type="EMBL" id="JARKIE010000208">
    <property type="protein sequence ID" value="KAJ7666531.1"/>
    <property type="molecule type" value="Genomic_DNA"/>
</dbReference>
<dbReference type="PANTHER" id="PTHR43647:SF1">
    <property type="entry name" value="3-KETO-STEROID REDUCTASE ERG27"/>
    <property type="match status" value="1"/>
</dbReference>
<evidence type="ECO:0000256" key="6">
    <source>
        <dbReference type="ARBA" id="ARBA00023593"/>
    </source>
</evidence>
<gene>
    <name evidence="8" type="ORF">B0H17DRAFT_1089588</name>
</gene>
<evidence type="ECO:0000313" key="8">
    <source>
        <dbReference type="EMBL" id="KAJ7666531.1"/>
    </source>
</evidence>
<keyword evidence="3" id="KW-0752">Steroid biosynthesis</keyword>
<keyword evidence="1" id="KW-0444">Lipid biosynthesis</keyword>
<evidence type="ECO:0000256" key="4">
    <source>
        <dbReference type="ARBA" id="ARBA00023002"/>
    </source>
</evidence>
<dbReference type="AlphaFoldDB" id="A0AAD7CWE8"/>
<evidence type="ECO:0000313" key="9">
    <source>
        <dbReference type="Proteomes" id="UP001221757"/>
    </source>
</evidence>
<dbReference type="GO" id="GO:0000253">
    <property type="term" value="F:3-beta-hydroxysteroid 3-dehydrogenase (NADP+) activity"/>
    <property type="evidence" value="ECO:0007669"/>
    <property type="project" value="TreeGrafter"/>
</dbReference>
<protein>
    <recommendedName>
        <fullName evidence="10">3-keto sterol reductase</fullName>
    </recommendedName>
</protein>
<keyword evidence="5" id="KW-0443">Lipid metabolism</keyword>
<evidence type="ECO:0000256" key="3">
    <source>
        <dbReference type="ARBA" id="ARBA00022955"/>
    </source>
</evidence>
<dbReference type="GO" id="GO:0005811">
    <property type="term" value="C:lipid droplet"/>
    <property type="evidence" value="ECO:0007669"/>
    <property type="project" value="TreeGrafter"/>
</dbReference>
<evidence type="ECO:0008006" key="10">
    <source>
        <dbReference type="Google" id="ProtNLM"/>
    </source>
</evidence>
<comment type="caution">
    <text evidence="8">The sequence shown here is derived from an EMBL/GenBank/DDBJ whole genome shotgun (WGS) entry which is preliminary data.</text>
</comment>
<dbReference type="Gene3D" id="3.40.50.720">
    <property type="entry name" value="NAD(P)-binding Rossmann-like Domain"/>
    <property type="match status" value="1"/>
</dbReference>
<dbReference type="GO" id="GO:0005741">
    <property type="term" value="C:mitochondrial outer membrane"/>
    <property type="evidence" value="ECO:0007669"/>
    <property type="project" value="TreeGrafter"/>
</dbReference>
<feature type="region of interest" description="Disordered" evidence="7">
    <location>
        <begin position="349"/>
        <end position="382"/>
    </location>
</feature>
<dbReference type="GO" id="GO:0006694">
    <property type="term" value="P:steroid biosynthetic process"/>
    <property type="evidence" value="ECO:0007669"/>
    <property type="project" value="UniProtKB-KW"/>
</dbReference>
<dbReference type="GO" id="GO:0005789">
    <property type="term" value="C:endoplasmic reticulum membrane"/>
    <property type="evidence" value="ECO:0007669"/>
    <property type="project" value="TreeGrafter"/>
</dbReference>
<evidence type="ECO:0000256" key="1">
    <source>
        <dbReference type="ARBA" id="ARBA00022516"/>
    </source>
</evidence>
<comment type="similarity">
    <text evidence="6">Belongs to the short-chain dehydrogenases/reductases (SDR) family. ERG27 subfamily.</text>
</comment>